<dbReference type="Proteomes" id="UP000721415">
    <property type="component" value="Unassembled WGS sequence"/>
</dbReference>
<name>A0ABS0LTC5_9LACT</name>
<evidence type="ECO:0008006" key="4">
    <source>
        <dbReference type="Google" id="ProtNLM"/>
    </source>
</evidence>
<keyword evidence="3" id="KW-1185">Reference proteome</keyword>
<evidence type="ECO:0000313" key="3">
    <source>
        <dbReference type="Proteomes" id="UP000721415"/>
    </source>
</evidence>
<feature type="transmembrane region" description="Helical" evidence="1">
    <location>
        <begin position="25"/>
        <end position="45"/>
    </location>
</feature>
<comment type="caution">
    <text evidence="2">The sequence shown here is derived from an EMBL/GenBank/DDBJ whole genome shotgun (WGS) entry which is preliminary data.</text>
</comment>
<evidence type="ECO:0000256" key="1">
    <source>
        <dbReference type="SAM" id="Phobius"/>
    </source>
</evidence>
<accession>A0ABS0LTC5</accession>
<feature type="transmembrane region" description="Helical" evidence="1">
    <location>
        <begin position="188"/>
        <end position="219"/>
    </location>
</feature>
<feature type="transmembrane region" description="Helical" evidence="1">
    <location>
        <begin position="154"/>
        <end position="176"/>
    </location>
</feature>
<gene>
    <name evidence="2" type="ORF">HZY91_10415</name>
</gene>
<keyword evidence="1" id="KW-0472">Membrane</keyword>
<proteinExistence type="predicted"/>
<keyword evidence="1" id="KW-1133">Transmembrane helix</keyword>
<organism evidence="2 3">
    <name type="scientific">Facklamia lactis</name>
    <dbReference type="NCBI Taxonomy" id="2749967"/>
    <lineage>
        <taxon>Bacteria</taxon>
        <taxon>Bacillati</taxon>
        <taxon>Bacillota</taxon>
        <taxon>Bacilli</taxon>
        <taxon>Lactobacillales</taxon>
        <taxon>Aerococcaceae</taxon>
        <taxon>Facklamia</taxon>
    </lineage>
</organism>
<feature type="transmembrane region" description="Helical" evidence="1">
    <location>
        <begin position="124"/>
        <end position="148"/>
    </location>
</feature>
<keyword evidence="1" id="KW-0812">Transmembrane</keyword>
<evidence type="ECO:0000313" key="2">
    <source>
        <dbReference type="EMBL" id="MBG9987279.1"/>
    </source>
</evidence>
<sequence length="222" mass="24008">MENQVDLQKKYEEEFTRPIIKLGRITNLAAFFLCFIPAITIYFVWGAFPGVGNIFKGWVLIASIYLIYAVVEPISYFPILGTPGTYMSFLSGNIGNMRVPCSSIAQEVVGTVPGTKKAELVSTLGIAGSIITNLAVVTIAAFGGAALMNSFPPIVIEAFTYVSPAIFGAMFGMYWLKSLKIGTFSLTIVAIMIFGLAQYLPVFVILIVAVFASIAFALLTNK</sequence>
<reference evidence="2 3" key="1">
    <citation type="submission" date="2020-07" db="EMBL/GenBank/DDBJ databases">
        <title>Facklamia lactis sp. nov., isolated from raw milk.</title>
        <authorList>
            <person name="Doll E.V."/>
            <person name="Huptas C."/>
            <person name="Staib L."/>
            <person name="Wenning M."/>
            <person name="Scherer S."/>
        </authorList>
    </citation>
    <scope>NUCLEOTIDE SEQUENCE [LARGE SCALE GENOMIC DNA]</scope>
    <source>
        <strain evidence="2 3">DSM 111018</strain>
    </source>
</reference>
<protein>
    <recommendedName>
        <fullName evidence="4">Small-conductance mechanosensitive channel</fullName>
    </recommendedName>
</protein>
<dbReference type="EMBL" id="JACBXQ010000007">
    <property type="protein sequence ID" value="MBG9987279.1"/>
    <property type="molecule type" value="Genomic_DNA"/>
</dbReference>
<dbReference type="RefSeq" id="WP_197116201.1">
    <property type="nucleotide sequence ID" value="NZ_JACBXQ010000007.1"/>
</dbReference>
<feature type="transmembrane region" description="Helical" evidence="1">
    <location>
        <begin position="57"/>
        <end position="79"/>
    </location>
</feature>